<evidence type="ECO:0000313" key="1">
    <source>
        <dbReference type="EMBL" id="KKS97474.1"/>
    </source>
</evidence>
<evidence type="ECO:0008006" key="3">
    <source>
        <dbReference type="Google" id="ProtNLM"/>
    </source>
</evidence>
<name>A0A0G1DIF5_9BACT</name>
<proteinExistence type="predicted"/>
<protein>
    <recommendedName>
        <fullName evidence="3">HicB-like antitoxin of toxin-antitoxin system domain-containing protein</fullName>
    </recommendedName>
</protein>
<dbReference type="InterPro" id="IPR035069">
    <property type="entry name" value="TTHA1013/TTHA0281-like"/>
</dbReference>
<evidence type="ECO:0000313" key="2">
    <source>
        <dbReference type="Proteomes" id="UP000034090"/>
    </source>
</evidence>
<dbReference type="EMBL" id="LCFQ01000013">
    <property type="protein sequence ID" value="KKS97474.1"/>
    <property type="molecule type" value="Genomic_DNA"/>
</dbReference>
<dbReference type="STRING" id="1618578.UV74_C0013G0596"/>
<dbReference type="SUPFAM" id="SSF143100">
    <property type="entry name" value="TTHA1013/TTHA0281-like"/>
    <property type="match status" value="1"/>
</dbReference>
<comment type="caution">
    <text evidence="1">The sequence shown here is derived from an EMBL/GenBank/DDBJ whole genome shotgun (WGS) entry which is preliminary data.</text>
</comment>
<sequence>MPAVCYNFPMKTTILKYNVIIRKEGSDYVAYTPTLGVSDFGKSTDIALANVRLAIETHLEGLTKTGTEIPSPRQSVSGLS</sequence>
<dbReference type="Gene3D" id="3.30.160.250">
    <property type="match status" value="1"/>
</dbReference>
<gene>
    <name evidence="1" type="ORF">UV74_C0013G0596</name>
</gene>
<dbReference type="AlphaFoldDB" id="A0A0G1DIF5"/>
<dbReference type="Proteomes" id="UP000034090">
    <property type="component" value="Unassembled WGS sequence"/>
</dbReference>
<organism evidence="1 2">
    <name type="scientific">Candidatus Woesebacteria bacterium GW2011_GWB1_43_14</name>
    <dbReference type="NCBI Taxonomy" id="1618578"/>
    <lineage>
        <taxon>Bacteria</taxon>
        <taxon>Candidatus Woeseibacteriota</taxon>
    </lineage>
</organism>
<reference evidence="1 2" key="1">
    <citation type="journal article" date="2015" name="Nature">
        <title>rRNA introns, odd ribosomes, and small enigmatic genomes across a large radiation of phyla.</title>
        <authorList>
            <person name="Brown C.T."/>
            <person name="Hug L.A."/>
            <person name="Thomas B.C."/>
            <person name="Sharon I."/>
            <person name="Castelle C.J."/>
            <person name="Singh A."/>
            <person name="Wilkins M.J."/>
            <person name="Williams K.H."/>
            <person name="Banfield J.F."/>
        </authorList>
    </citation>
    <scope>NUCLEOTIDE SEQUENCE [LARGE SCALE GENOMIC DNA]</scope>
</reference>
<accession>A0A0G1DIF5</accession>